<keyword evidence="1" id="KW-0175">Coiled coil</keyword>
<evidence type="ECO:0008006" key="9">
    <source>
        <dbReference type="Google" id="ProtNLM"/>
    </source>
</evidence>
<dbReference type="PANTHER" id="PTHR37558:SF1">
    <property type="entry name" value="HTH CENPB-TYPE DOMAIN-CONTAINING PROTEIN"/>
    <property type="match status" value="1"/>
</dbReference>
<dbReference type="EMBL" id="JPWU03000050">
    <property type="protein sequence ID" value="KAG2529163.1"/>
    <property type="molecule type" value="Genomic_DNA"/>
</dbReference>
<dbReference type="Proteomes" id="UP000285883">
    <property type="component" value="Unassembled WGS sequence"/>
</dbReference>
<dbReference type="EMBL" id="JPWV03000039">
    <property type="protein sequence ID" value="KAG2528533.1"/>
    <property type="molecule type" value="Genomic_DNA"/>
</dbReference>
<evidence type="ECO:0000313" key="8">
    <source>
        <dbReference type="Proteomes" id="UP000285883"/>
    </source>
</evidence>
<organism evidence="6 7">
    <name type="scientific">Phytophthora kernoviae</name>
    <dbReference type="NCBI Taxonomy" id="325452"/>
    <lineage>
        <taxon>Eukaryota</taxon>
        <taxon>Sar</taxon>
        <taxon>Stramenopiles</taxon>
        <taxon>Oomycota</taxon>
        <taxon>Peronosporomycetes</taxon>
        <taxon>Peronosporales</taxon>
        <taxon>Peronosporaceae</taxon>
        <taxon>Phytophthora</taxon>
    </lineage>
</organism>
<evidence type="ECO:0000313" key="5">
    <source>
        <dbReference type="EMBL" id="RLN06472.1"/>
    </source>
</evidence>
<dbReference type="EMBL" id="MBDN02000074">
    <property type="protein sequence ID" value="RLN81620.1"/>
    <property type="molecule type" value="Genomic_DNA"/>
</dbReference>
<sequence length="248" mass="27830">MADELSGAEGETETVATPWNVRIHEKRRKAFRFQTASDIVLLRQVMARTPWSCPHGETGPAWDAVAGSFKVSVPRASVDGRACRRRYLALLEAYRTGKLHQLRGAAGTPAVHAEREQLLARCQFNTDDYRRRKTTKGTPTATVGAVDNVPGNRTFDLSGSEAGEASATPQDELRPFSAPQDPRTLPLNDPRVLLRQRELELEDRRLRLEEQRFEQQRQVTERQLEMMAAQTTVLLKLAEKLTNPSSPS</sequence>
<dbReference type="Proteomes" id="UP000792063">
    <property type="component" value="Unassembled WGS sequence"/>
</dbReference>
<proteinExistence type="predicted"/>
<evidence type="ECO:0000313" key="4">
    <source>
        <dbReference type="EMBL" id="KAG2529163.1"/>
    </source>
</evidence>
<reference evidence="3" key="3">
    <citation type="submission" date="2020-06" db="EMBL/GenBank/DDBJ databases">
        <authorList>
            <person name="Studholme D.J."/>
        </authorList>
    </citation>
    <scope>NUCLEOTIDE SEQUENCE</scope>
    <source>
        <strain evidence="3">NZFS 2646</strain>
        <strain evidence="4">NZFS 3630</strain>
    </source>
</reference>
<dbReference type="Proteomes" id="UP000785171">
    <property type="component" value="Unassembled WGS sequence"/>
</dbReference>
<keyword evidence="7" id="KW-1185">Reference proteome</keyword>
<evidence type="ECO:0000313" key="6">
    <source>
        <dbReference type="EMBL" id="RLN81620.1"/>
    </source>
</evidence>
<reference evidence="7 8" key="2">
    <citation type="submission" date="2018-07" db="EMBL/GenBank/DDBJ databases">
        <title>Genome sequencing of oomycete isolates from Chile give support for New Zealand origin for Phytophthora kernoviae and make available the first Nothophytophthora sp. genome.</title>
        <authorList>
            <person name="Studholme D.J."/>
            <person name="Sanfuentes E."/>
            <person name="Panda P."/>
            <person name="Hill R."/>
            <person name="Sambles C."/>
            <person name="Grant M."/>
            <person name="Williams N.M."/>
            <person name="Mcdougal R.L."/>
        </authorList>
    </citation>
    <scope>NUCLEOTIDE SEQUENCE [LARGE SCALE GENOMIC DNA]</scope>
    <source>
        <strain evidence="5">Chile2</strain>
        <strain evidence="6">Chile4</strain>
    </source>
</reference>
<dbReference type="Proteomes" id="UP000285624">
    <property type="component" value="Unassembled WGS sequence"/>
</dbReference>
<accession>A0A421GTH4</accession>
<dbReference type="STRING" id="325452.A0A421GTH4"/>
<dbReference type="EMBL" id="MAYM02001959">
    <property type="protein sequence ID" value="RLN06472.1"/>
    <property type="molecule type" value="Genomic_DNA"/>
</dbReference>
<feature type="region of interest" description="Disordered" evidence="2">
    <location>
        <begin position="149"/>
        <end position="188"/>
    </location>
</feature>
<evidence type="ECO:0000313" key="7">
    <source>
        <dbReference type="Proteomes" id="UP000285624"/>
    </source>
</evidence>
<comment type="caution">
    <text evidence="6">The sequence shown here is derived from an EMBL/GenBank/DDBJ whole genome shotgun (WGS) entry which is preliminary data.</text>
</comment>
<dbReference type="AlphaFoldDB" id="A0A421GTH4"/>
<feature type="coiled-coil region" evidence="1">
    <location>
        <begin position="191"/>
        <end position="230"/>
    </location>
</feature>
<gene>
    <name evidence="5" type="ORF">BBI17_003652</name>
    <name evidence="6" type="ORF">BBO99_00003570</name>
    <name evidence="3" type="ORF">JM16_002732</name>
    <name evidence="4" type="ORF">JM18_002906</name>
</gene>
<evidence type="ECO:0000256" key="2">
    <source>
        <dbReference type="SAM" id="MobiDB-lite"/>
    </source>
</evidence>
<protein>
    <recommendedName>
        <fullName evidence="9">Myb-like domain-containing protein</fullName>
    </recommendedName>
</protein>
<evidence type="ECO:0000256" key="1">
    <source>
        <dbReference type="SAM" id="Coils"/>
    </source>
</evidence>
<dbReference type="PANTHER" id="PTHR37558">
    <property type="entry name" value="HTH CENPB-TYPE DOMAIN-CONTAINING PROTEIN"/>
    <property type="match status" value="1"/>
</dbReference>
<evidence type="ECO:0000313" key="3">
    <source>
        <dbReference type="EMBL" id="KAG2528533.1"/>
    </source>
</evidence>
<reference evidence="3" key="1">
    <citation type="journal article" date="2015" name="Genom Data">
        <title>Genome sequences of six Phytophthora species associated with forests in New Zealand.</title>
        <authorList>
            <person name="Studholme D.J."/>
            <person name="McDougal R.L."/>
            <person name="Sambles C."/>
            <person name="Hansen E."/>
            <person name="Hardy G."/>
            <person name="Grant M."/>
            <person name="Ganley R.J."/>
            <person name="Williams N.M."/>
        </authorList>
    </citation>
    <scope>NUCLEOTIDE SEQUENCE</scope>
    <source>
        <strain evidence="3">NZFS 2646</strain>
        <strain evidence="4">NZFS 3630</strain>
    </source>
</reference>
<name>A0A421GTH4_9STRA</name>